<organism evidence="2 3">
    <name type="scientific">Blautia hansenii DSM 20583</name>
    <dbReference type="NCBI Taxonomy" id="537007"/>
    <lineage>
        <taxon>Bacteria</taxon>
        <taxon>Bacillati</taxon>
        <taxon>Bacillota</taxon>
        <taxon>Clostridia</taxon>
        <taxon>Lachnospirales</taxon>
        <taxon>Lachnospiraceae</taxon>
        <taxon>Blautia</taxon>
    </lineage>
</organism>
<evidence type="ECO:0000313" key="3">
    <source>
        <dbReference type="Proteomes" id="UP000003755"/>
    </source>
</evidence>
<proteinExistence type="predicted"/>
<name>C9LA54_BLAHA</name>
<accession>C9LA54</accession>
<dbReference type="AlphaFoldDB" id="C9LA54"/>
<dbReference type="EMBL" id="ABYU02000030">
    <property type="protein sequence ID" value="EEX20852.1"/>
    <property type="molecule type" value="Genomic_DNA"/>
</dbReference>
<comment type="caution">
    <text evidence="2">The sequence shown here is derived from an EMBL/GenBank/DDBJ whole genome shotgun (WGS) entry which is preliminary data.</text>
</comment>
<dbReference type="Proteomes" id="UP000003755">
    <property type="component" value="Unassembled WGS sequence"/>
</dbReference>
<keyword evidence="1" id="KW-1133">Transmembrane helix</keyword>
<sequence length="41" mass="4885">MLSNTLKKGRIKYFYFFFCCLQGGMRLCIISLWTICSIDRN</sequence>
<evidence type="ECO:0000256" key="1">
    <source>
        <dbReference type="SAM" id="Phobius"/>
    </source>
</evidence>
<protein>
    <submittedName>
        <fullName evidence="2">Uncharacterized protein</fullName>
    </submittedName>
</protein>
<dbReference type="STRING" id="537007.BLAHAN_06303"/>
<keyword evidence="3" id="KW-1185">Reference proteome</keyword>
<dbReference type="HOGENOM" id="CLU_3266445_0_0_9"/>
<keyword evidence="1" id="KW-0812">Transmembrane</keyword>
<gene>
    <name evidence="2" type="ORF">BLAHAN_06303</name>
</gene>
<reference evidence="2" key="1">
    <citation type="submission" date="2009-09" db="EMBL/GenBank/DDBJ databases">
        <authorList>
            <person name="Weinstock G."/>
            <person name="Sodergren E."/>
            <person name="Clifton S."/>
            <person name="Fulton L."/>
            <person name="Fulton B."/>
            <person name="Courtney L."/>
            <person name="Fronick C."/>
            <person name="Harrison M."/>
            <person name="Strong C."/>
            <person name="Farmer C."/>
            <person name="Delahaunty K."/>
            <person name="Markovic C."/>
            <person name="Hall O."/>
            <person name="Minx P."/>
            <person name="Tomlinson C."/>
            <person name="Mitreva M."/>
            <person name="Nelson J."/>
            <person name="Hou S."/>
            <person name="Wollam A."/>
            <person name="Pepin K.H."/>
            <person name="Johnson M."/>
            <person name="Bhonagiri V."/>
            <person name="Nash W.E."/>
            <person name="Warren W."/>
            <person name="Chinwalla A."/>
            <person name="Mardis E.R."/>
            <person name="Wilson R.K."/>
        </authorList>
    </citation>
    <scope>NUCLEOTIDE SEQUENCE [LARGE SCALE GENOMIC DNA]</scope>
    <source>
        <strain evidence="2">DSM 20583</strain>
    </source>
</reference>
<feature type="transmembrane region" description="Helical" evidence="1">
    <location>
        <begin position="12"/>
        <end position="35"/>
    </location>
</feature>
<keyword evidence="1" id="KW-0472">Membrane</keyword>
<evidence type="ECO:0000313" key="2">
    <source>
        <dbReference type="EMBL" id="EEX20852.1"/>
    </source>
</evidence>